<sequence length="104" mass="11532">MENLKKALKDNLDMVVLGVMGAFLFYLSSSISSYCDGLFTLLTELESLPAEQCGSACDLIKGFDWRRTIHEIQSNSNQMLASFAVLLVLFSIAKRKVAKHRATA</sequence>
<dbReference type="EMBL" id="VCBC01000003">
    <property type="protein sequence ID" value="TLU67153.1"/>
    <property type="molecule type" value="Genomic_DNA"/>
</dbReference>
<comment type="caution">
    <text evidence="2">The sequence shown here is derived from an EMBL/GenBank/DDBJ whole genome shotgun (WGS) entry which is preliminary data.</text>
</comment>
<keyword evidence="1" id="KW-0472">Membrane</keyword>
<accession>A0A5R9IRQ3</accession>
<feature type="transmembrane region" description="Helical" evidence="1">
    <location>
        <begin position="12"/>
        <end position="31"/>
    </location>
</feature>
<keyword evidence="1" id="KW-1133">Transmembrane helix</keyword>
<proteinExistence type="predicted"/>
<dbReference type="RefSeq" id="WP_138318434.1">
    <property type="nucleotide sequence ID" value="NZ_VCBC01000003.1"/>
</dbReference>
<evidence type="ECO:0000256" key="1">
    <source>
        <dbReference type="SAM" id="Phobius"/>
    </source>
</evidence>
<name>A0A5R9IRQ3_9GAMM</name>
<gene>
    <name evidence="2" type="ORF">FE810_02385</name>
</gene>
<feature type="transmembrane region" description="Helical" evidence="1">
    <location>
        <begin position="76"/>
        <end position="93"/>
    </location>
</feature>
<keyword evidence="1" id="KW-0812">Transmembrane</keyword>
<keyword evidence="3" id="KW-1185">Reference proteome</keyword>
<protein>
    <submittedName>
        <fullName evidence="2">Uncharacterized protein</fullName>
    </submittedName>
</protein>
<dbReference type="Proteomes" id="UP000307790">
    <property type="component" value="Unassembled WGS sequence"/>
</dbReference>
<evidence type="ECO:0000313" key="3">
    <source>
        <dbReference type="Proteomes" id="UP000307790"/>
    </source>
</evidence>
<reference evidence="2 3" key="1">
    <citation type="submission" date="2019-05" db="EMBL/GenBank/DDBJ databases">
        <title>Genome sequences of Thalassotalea litorea 1K03283.</title>
        <authorList>
            <person name="Zhang D."/>
        </authorList>
    </citation>
    <scope>NUCLEOTIDE SEQUENCE [LARGE SCALE GENOMIC DNA]</scope>
    <source>
        <strain evidence="2 3">MCCC 1K03283</strain>
    </source>
</reference>
<dbReference type="AlphaFoldDB" id="A0A5R9IRQ3"/>
<evidence type="ECO:0000313" key="2">
    <source>
        <dbReference type="EMBL" id="TLU67153.1"/>
    </source>
</evidence>
<organism evidence="2 3">
    <name type="scientific">Thalassotalea litorea</name>
    <dbReference type="NCBI Taxonomy" id="2020715"/>
    <lineage>
        <taxon>Bacteria</taxon>
        <taxon>Pseudomonadati</taxon>
        <taxon>Pseudomonadota</taxon>
        <taxon>Gammaproteobacteria</taxon>
        <taxon>Alteromonadales</taxon>
        <taxon>Colwelliaceae</taxon>
        <taxon>Thalassotalea</taxon>
    </lineage>
</organism>